<feature type="transmembrane region" description="Helical" evidence="2">
    <location>
        <begin position="219"/>
        <end position="241"/>
    </location>
</feature>
<accession>A0AAJ2LX31</accession>
<keyword evidence="2" id="KW-0812">Transmembrane</keyword>
<feature type="transmembrane region" description="Helical" evidence="2">
    <location>
        <begin position="253"/>
        <end position="278"/>
    </location>
</feature>
<dbReference type="Proteomes" id="UP001183582">
    <property type="component" value="Unassembled WGS sequence"/>
</dbReference>
<dbReference type="InterPro" id="IPR045782">
    <property type="entry name" value="TrbL_3"/>
</dbReference>
<protein>
    <recommendedName>
        <fullName evidence="5">TrbL/VirB6 plasmid conjugal transfer protein</fullName>
    </recommendedName>
</protein>
<organism evidence="3 4">
    <name type="scientific">Microbacterium aurantiacum</name>
    <dbReference type="NCBI Taxonomy" id="162393"/>
    <lineage>
        <taxon>Bacteria</taxon>
        <taxon>Bacillati</taxon>
        <taxon>Actinomycetota</taxon>
        <taxon>Actinomycetes</taxon>
        <taxon>Micrococcales</taxon>
        <taxon>Microbacteriaceae</taxon>
        <taxon>Microbacterium</taxon>
    </lineage>
</organism>
<keyword evidence="2" id="KW-1133">Transmembrane helix</keyword>
<dbReference type="AlphaFoldDB" id="A0AAJ2LX31"/>
<feature type="region of interest" description="Disordered" evidence="1">
    <location>
        <begin position="362"/>
        <end position="453"/>
    </location>
</feature>
<dbReference type="EMBL" id="JAHWXH010000005">
    <property type="protein sequence ID" value="MDS0247000.1"/>
    <property type="molecule type" value="Genomic_DNA"/>
</dbReference>
<feature type="transmembrane region" description="Helical" evidence="2">
    <location>
        <begin position="75"/>
        <end position="95"/>
    </location>
</feature>
<feature type="compositionally biased region" description="Low complexity" evidence="1">
    <location>
        <begin position="399"/>
        <end position="419"/>
    </location>
</feature>
<feature type="transmembrane region" description="Helical" evidence="2">
    <location>
        <begin position="298"/>
        <end position="317"/>
    </location>
</feature>
<feature type="compositionally biased region" description="Gly residues" evidence="1">
    <location>
        <begin position="362"/>
        <end position="398"/>
    </location>
</feature>
<comment type="caution">
    <text evidence="3">The sequence shown here is derived from an EMBL/GenBank/DDBJ whole genome shotgun (WGS) entry which is preliminary data.</text>
</comment>
<proteinExistence type="predicted"/>
<feature type="transmembrane region" description="Helical" evidence="2">
    <location>
        <begin position="180"/>
        <end position="199"/>
    </location>
</feature>
<evidence type="ECO:0000313" key="3">
    <source>
        <dbReference type="EMBL" id="MDS0247000.1"/>
    </source>
</evidence>
<reference evidence="3 4" key="1">
    <citation type="submission" date="2021-06" db="EMBL/GenBank/DDBJ databases">
        <title>Genome-based taxonomic framework of Microbacterium strains isolated from marine environment, the description of four new species and reclassification of four preexisting species.</title>
        <authorList>
            <person name="Lee S.D."/>
            <person name="Kim S.-M."/>
            <person name="Byeon Y.-S."/>
            <person name="Yang H.L."/>
            <person name="Kim I.S."/>
        </authorList>
    </citation>
    <scope>NUCLEOTIDE SEQUENCE [LARGE SCALE GENOMIC DNA]</scope>
    <source>
        <strain evidence="3 4">KACC 20514</strain>
    </source>
</reference>
<feature type="transmembrane region" description="Helical" evidence="2">
    <location>
        <begin position="148"/>
        <end position="173"/>
    </location>
</feature>
<evidence type="ECO:0000313" key="4">
    <source>
        <dbReference type="Proteomes" id="UP001183582"/>
    </source>
</evidence>
<dbReference type="Pfam" id="PF19590">
    <property type="entry name" value="TrbL_3"/>
    <property type="match status" value="1"/>
</dbReference>
<feature type="transmembrane region" description="Helical" evidence="2">
    <location>
        <begin position="107"/>
        <end position="128"/>
    </location>
</feature>
<evidence type="ECO:0000256" key="1">
    <source>
        <dbReference type="SAM" id="MobiDB-lite"/>
    </source>
</evidence>
<gene>
    <name evidence="3" type="ORF">KZC50_15485</name>
</gene>
<evidence type="ECO:0000256" key="2">
    <source>
        <dbReference type="SAM" id="Phobius"/>
    </source>
</evidence>
<dbReference type="RefSeq" id="WP_310892276.1">
    <property type="nucleotide sequence ID" value="NZ_BAAAGR010000008.1"/>
</dbReference>
<keyword evidence="2" id="KW-0472">Membrane</keyword>
<dbReference type="GeneID" id="301459663"/>
<name>A0AAJ2LX31_9MICO</name>
<feature type="compositionally biased region" description="Polar residues" evidence="1">
    <location>
        <begin position="420"/>
        <end position="434"/>
    </location>
</feature>
<evidence type="ECO:0008006" key="5">
    <source>
        <dbReference type="Google" id="ProtNLM"/>
    </source>
</evidence>
<sequence length="453" mass="43584">MADAGCLPLDFACQAGDVVSGWVGDLANSAIAEFAQSLVDVSIDIAAELNKWWMSLPSIDLQASALMQVQEDLRWYVMFFAVLGFLFGLIRVLVSNEIRSGIGTAKMILNLILASSAYAVGITLALQAGDAFAPWILERAQGNTTDGMAALISGTAIMALGPGPAVLLALLVFLSVVANALFMILRTAMIALLAVFLPILAAGSGTEIGNQAWKKANGFLIALLLYKPVAATIFAVGIWMVQTPSFGTSGTDAVSGFLGVMTGALILILGALCLPVLIKFLVPVAATGTSNMFSGAGAAGLGLATGAAVVSVGGMVATGGASAAATGAAATGGAANAGAGALSSAVGASSAAGGGAGAGAATGGTTGSAAGGGSTGAGSGGRGGSQAVGNGGGSGGTASSGTGASTPAGAEATPAATRGPSGSRSELVGSTANAFGSAARGAESVDSAVEGEK</sequence>